<evidence type="ECO:0000313" key="2">
    <source>
        <dbReference type="Proteomes" id="UP000327157"/>
    </source>
</evidence>
<evidence type="ECO:0000313" key="1">
    <source>
        <dbReference type="EMBL" id="KAB2602362.1"/>
    </source>
</evidence>
<dbReference type="OrthoDB" id="1699542at2759"/>
<comment type="caution">
    <text evidence="1">The sequence shown here is derived from an EMBL/GenBank/DDBJ whole genome shotgun (WGS) entry which is preliminary data.</text>
</comment>
<dbReference type="Proteomes" id="UP000327157">
    <property type="component" value="Chromosome 10"/>
</dbReference>
<gene>
    <name evidence="1" type="ORF">D8674_003367</name>
</gene>
<name>A0A5N5FMC6_9ROSA</name>
<reference evidence="1 2" key="1">
    <citation type="submission" date="2019-09" db="EMBL/GenBank/DDBJ databases">
        <authorList>
            <person name="Ou C."/>
        </authorList>
    </citation>
    <scope>NUCLEOTIDE SEQUENCE [LARGE SCALE GENOMIC DNA]</scope>
    <source>
        <strain evidence="1">S2</strain>
        <tissue evidence="1">Leaf</tissue>
    </source>
</reference>
<reference evidence="1 2" key="3">
    <citation type="submission" date="2019-11" db="EMBL/GenBank/DDBJ databases">
        <title>A de novo genome assembly of a pear dwarfing rootstock.</title>
        <authorList>
            <person name="Wang F."/>
            <person name="Wang J."/>
            <person name="Li S."/>
            <person name="Zhang Y."/>
            <person name="Fang M."/>
            <person name="Ma L."/>
            <person name="Zhao Y."/>
            <person name="Jiang S."/>
        </authorList>
    </citation>
    <scope>NUCLEOTIDE SEQUENCE [LARGE SCALE GENOMIC DNA]</scope>
    <source>
        <strain evidence="1">S2</strain>
        <tissue evidence="1">Leaf</tissue>
    </source>
</reference>
<sequence>MDDGSSEFLQLFEITWKYVQNAIEYLNIIRALDENENLTVLDISEFQKACVV</sequence>
<accession>A0A5N5FMC6</accession>
<proteinExistence type="predicted"/>
<organism evidence="1 2">
    <name type="scientific">Pyrus ussuriensis x Pyrus communis</name>
    <dbReference type="NCBI Taxonomy" id="2448454"/>
    <lineage>
        <taxon>Eukaryota</taxon>
        <taxon>Viridiplantae</taxon>
        <taxon>Streptophyta</taxon>
        <taxon>Embryophyta</taxon>
        <taxon>Tracheophyta</taxon>
        <taxon>Spermatophyta</taxon>
        <taxon>Magnoliopsida</taxon>
        <taxon>eudicotyledons</taxon>
        <taxon>Gunneridae</taxon>
        <taxon>Pentapetalae</taxon>
        <taxon>rosids</taxon>
        <taxon>fabids</taxon>
        <taxon>Rosales</taxon>
        <taxon>Rosaceae</taxon>
        <taxon>Amygdaloideae</taxon>
        <taxon>Maleae</taxon>
        <taxon>Pyrus</taxon>
    </lineage>
</organism>
<protein>
    <submittedName>
        <fullName evidence="1">Uncharacterized protein</fullName>
    </submittedName>
</protein>
<dbReference type="EMBL" id="SMOL01000695">
    <property type="protein sequence ID" value="KAB2602362.1"/>
    <property type="molecule type" value="Genomic_DNA"/>
</dbReference>
<dbReference type="AlphaFoldDB" id="A0A5N5FMC6"/>
<reference evidence="2" key="2">
    <citation type="submission" date="2019-10" db="EMBL/GenBank/DDBJ databases">
        <title>A de novo genome assembly of a pear dwarfing rootstock.</title>
        <authorList>
            <person name="Wang F."/>
            <person name="Wang J."/>
            <person name="Li S."/>
            <person name="Zhang Y."/>
            <person name="Fang M."/>
            <person name="Ma L."/>
            <person name="Zhao Y."/>
            <person name="Jiang S."/>
        </authorList>
    </citation>
    <scope>NUCLEOTIDE SEQUENCE [LARGE SCALE GENOMIC DNA]</scope>
</reference>
<keyword evidence="2" id="KW-1185">Reference proteome</keyword>